<dbReference type="Gene3D" id="3.40.309.10">
    <property type="entry name" value="Aldehyde Dehydrogenase, Chain A, domain 2"/>
    <property type="match status" value="1"/>
</dbReference>
<sequence length="479" mass="52274">MKSIAHYPLYLANKAVETQQLLDVDDKYQQHVFAKVSLADERIVEQAIVAAVKAESAMTQLKPYQKQSILLHCVEQFKKRRNELTEILILEGGKPLKASQAEVERLINTFQLAADATTQLSQGDVMPLAVTPAAGQYRGMVQHVPIGAIALISPFNFPLNLTAHKIAPAIVAGCPFVLKPASLTPISALIIGEILAQTDLPEGAFSILPSTRDAADQLVTDDRLKLLSFTGSDQVGWDMKARAGRKKVTLELGGNAAVMIEPDTVIDDALIDRLITGGYAHAGQVCISVQRVLIHQDIYAELKNKLVEKLRNIKAQDPKQDDTIVGPMIKHKEAKRLKQWLDEATGKGATLLSGGSLDGVLFEPSLLEGVSPDCQIYKDEAFGPVMILEPYLDFTAGIEKINSSRFGLQAGVYTQNLNKMMQAWDELHVGGVIINDVPTFRVDNMPYGGVKDSGLGREGIQSAIADMQEPRLLVIKQPN</sequence>
<name>A0A9X1WUY9_9GAMM</name>
<dbReference type="InterPro" id="IPR016161">
    <property type="entry name" value="Ald_DH/histidinol_DH"/>
</dbReference>
<dbReference type="InterPro" id="IPR016162">
    <property type="entry name" value="Ald_DH_N"/>
</dbReference>
<dbReference type="Proteomes" id="UP001139701">
    <property type="component" value="Unassembled WGS sequence"/>
</dbReference>
<organism evidence="6 7">
    <name type="scientific">Acinetobacter sedimenti</name>
    <dbReference type="NCBI Taxonomy" id="2919922"/>
    <lineage>
        <taxon>Bacteria</taxon>
        <taxon>Pseudomonadati</taxon>
        <taxon>Pseudomonadota</taxon>
        <taxon>Gammaproteobacteria</taxon>
        <taxon>Moraxellales</taxon>
        <taxon>Moraxellaceae</taxon>
        <taxon>Acinetobacter</taxon>
    </lineage>
</organism>
<dbReference type="SUPFAM" id="SSF53720">
    <property type="entry name" value="ALDH-like"/>
    <property type="match status" value="1"/>
</dbReference>
<gene>
    <name evidence="6" type="ORF">MKI79_01945</name>
</gene>
<protein>
    <submittedName>
        <fullName evidence="6">Aldehyde dehydrogenase family protein</fullName>
    </submittedName>
</protein>
<evidence type="ECO:0000256" key="3">
    <source>
        <dbReference type="PROSITE-ProRule" id="PRU10007"/>
    </source>
</evidence>
<dbReference type="Gene3D" id="3.40.605.10">
    <property type="entry name" value="Aldehyde Dehydrogenase, Chain A, domain 1"/>
    <property type="match status" value="1"/>
</dbReference>
<evidence type="ECO:0000313" key="6">
    <source>
        <dbReference type="EMBL" id="MCJ8145684.1"/>
    </source>
</evidence>
<feature type="domain" description="Aldehyde dehydrogenase" evidence="5">
    <location>
        <begin position="20"/>
        <end position="470"/>
    </location>
</feature>
<evidence type="ECO:0000313" key="7">
    <source>
        <dbReference type="Proteomes" id="UP001139701"/>
    </source>
</evidence>
<dbReference type="InterPro" id="IPR015590">
    <property type="entry name" value="Aldehyde_DH_dom"/>
</dbReference>
<dbReference type="AlphaFoldDB" id="A0A9X1WUY9"/>
<dbReference type="CDD" id="cd07147">
    <property type="entry name" value="ALDH_F21_RNP123"/>
    <property type="match status" value="1"/>
</dbReference>
<dbReference type="PANTHER" id="PTHR42991:SF1">
    <property type="entry name" value="ALDEHYDE DEHYDROGENASE"/>
    <property type="match status" value="1"/>
</dbReference>
<dbReference type="GO" id="GO:0008911">
    <property type="term" value="F:lactaldehyde dehydrogenase (NAD+) activity"/>
    <property type="evidence" value="ECO:0007669"/>
    <property type="project" value="TreeGrafter"/>
</dbReference>
<keyword evidence="7" id="KW-1185">Reference proteome</keyword>
<evidence type="ECO:0000259" key="5">
    <source>
        <dbReference type="Pfam" id="PF00171"/>
    </source>
</evidence>
<dbReference type="Pfam" id="PF00171">
    <property type="entry name" value="Aldedh"/>
    <property type="match status" value="1"/>
</dbReference>
<dbReference type="EMBL" id="JAKUML010000002">
    <property type="protein sequence ID" value="MCJ8145684.1"/>
    <property type="molecule type" value="Genomic_DNA"/>
</dbReference>
<accession>A0A9X1WUY9</accession>
<evidence type="ECO:0000256" key="2">
    <source>
        <dbReference type="ARBA" id="ARBA00023002"/>
    </source>
</evidence>
<dbReference type="InterPro" id="IPR016163">
    <property type="entry name" value="Ald_DH_C"/>
</dbReference>
<feature type="active site" evidence="3">
    <location>
        <position position="251"/>
    </location>
</feature>
<dbReference type="InterPro" id="IPR029510">
    <property type="entry name" value="Ald_DH_CS_GLU"/>
</dbReference>
<comment type="caution">
    <text evidence="6">The sequence shown here is derived from an EMBL/GenBank/DDBJ whole genome shotgun (WGS) entry which is preliminary data.</text>
</comment>
<comment type="similarity">
    <text evidence="1 4">Belongs to the aldehyde dehydrogenase family.</text>
</comment>
<keyword evidence="2 4" id="KW-0560">Oxidoreductase</keyword>
<dbReference type="InterPro" id="IPR051020">
    <property type="entry name" value="ALDH-related_metabolic_enz"/>
</dbReference>
<dbReference type="PROSITE" id="PS00687">
    <property type="entry name" value="ALDEHYDE_DEHYDR_GLU"/>
    <property type="match status" value="1"/>
</dbReference>
<reference evidence="6" key="1">
    <citation type="submission" date="2022-02" db="EMBL/GenBank/DDBJ databases">
        <title>Acinetobacter A3.8 sp. nov., isolated from Sediment (Zhairuo Island).</title>
        <authorList>
            <person name="Zheng K."/>
        </authorList>
    </citation>
    <scope>NUCLEOTIDE SEQUENCE</scope>
    <source>
        <strain evidence="6">A3.8</strain>
    </source>
</reference>
<dbReference type="RefSeq" id="WP_241570381.1">
    <property type="nucleotide sequence ID" value="NZ_JAKUML010000002.1"/>
</dbReference>
<evidence type="ECO:0000256" key="4">
    <source>
        <dbReference type="RuleBase" id="RU003345"/>
    </source>
</evidence>
<proteinExistence type="inferred from homology"/>
<dbReference type="PANTHER" id="PTHR42991">
    <property type="entry name" value="ALDEHYDE DEHYDROGENASE"/>
    <property type="match status" value="1"/>
</dbReference>
<evidence type="ECO:0000256" key="1">
    <source>
        <dbReference type="ARBA" id="ARBA00009986"/>
    </source>
</evidence>